<dbReference type="PANTHER" id="PTHR10640:SF7">
    <property type="entry name" value="METHYLTHIORIBULOSE-1-PHOSPHATE DEHYDRATASE"/>
    <property type="match status" value="1"/>
</dbReference>
<evidence type="ECO:0000313" key="10">
    <source>
        <dbReference type="EMBL" id="KAJ4343191.1"/>
    </source>
</evidence>
<dbReference type="SUPFAM" id="SSF53639">
    <property type="entry name" value="AraD/HMP-PK domain-like"/>
    <property type="match status" value="1"/>
</dbReference>
<dbReference type="HAMAP" id="MF_03116">
    <property type="entry name" value="Salvage_MtnB_euk"/>
    <property type="match status" value="1"/>
</dbReference>
<comment type="subcellular location">
    <subcellularLocation>
        <location evidence="7">Cytoplasm</location>
    </subcellularLocation>
</comment>
<comment type="function">
    <text evidence="7">Catalyzes the dehydration of methylthioribulose-1-phosphate (MTRu-1-P) into 2,3-diketo-5-methylthiopentyl-1-phosphate (DK-MTP-1-P).</text>
</comment>
<keyword evidence="4 7" id="KW-0862">Zinc</keyword>
<dbReference type="InterPro" id="IPR036409">
    <property type="entry name" value="Aldolase_II/adducin_N_sf"/>
</dbReference>
<dbReference type="PANTHER" id="PTHR10640">
    <property type="entry name" value="METHYLTHIORIBULOSE-1-PHOSPHATE DEHYDRATASE"/>
    <property type="match status" value="1"/>
</dbReference>
<dbReference type="InterPro" id="IPR001303">
    <property type="entry name" value="Aldolase_II/adducin_N"/>
</dbReference>
<dbReference type="FunFam" id="3.40.225.10:FF:000003">
    <property type="entry name" value="Methylthioribulose-1-phosphate dehydratase"/>
    <property type="match status" value="1"/>
</dbReference>
<feature type="domain" description="Class II aldolase/adducin N-terminal" evidence="9">
    <location>
        <begin position="173"/>
        <end position="372"/>
    </location>
</feature>
<keyword evidence="6 7" id="KW-0456">Lyase</keyword>
<gene>
    <name evidence="7 10" type="primary">MDE1</name>
    <name evidence="10" type="ORF">N0V87_000413</name>
</gene>
<evidence type="ECO:0000256" key="7">
    <source>
        <dbReference type="HAMAP-Rule" id="MF_03116"/>
    </source>
</evidence>
<comment type="caution">
    <text evidence="10">The sequence shown here is derived from an EMBL/GenBank/DDBJ whole genome shotgun (WGS) entry which is preliminary data.</text>
</comment>
<evidence type="ECO:0000256" key="2">
    <source>
        <dbReference type="ARBA" id="ARBA00022605"/>
    </source>
</evidence>
<feature type="binding site" evidence="7">
    <location>
        <position position="261"/>
    </location>
    <ligand>
        <name>Zn(2+)</name>
        <dbReference type="ChEBI" id="CHEBI:29105"/>
    </ligand>
</feature>
<dbReference type="AlphaFoldDB" id="A0A9W8X7Q2"/>
<dbReference type="OrthoDB" id="191080at2759"/>
<protein>
    <recommendedName>
        <fullName evidence="7">Methylthioribulose-1-phosphate dehydratase</fullName>
        <shortName evidence="7">MTRu-1-P dehydratase</shortName>
        <ecNumber evidence="7">4.2.1.109</ecNumber>
    </recommendedName>
</protein>
<accession>A0A9W8X7Q2</accession>
<dbReference type="Pfam" id="PF12223">
    <property type="entry name" value="DUF3602"/>
    <property type="match status" value="1"/>
</dbReference>
<evidence type="ECO:0000256" key="5">
    <source>
        <dbReference type="ARBA" id="ARBA00023167"/>
    </source>
</evidence>
<evidence type="ECO:0000259" key="9">
    <source>
        <dbReference type="SMART" id="SM01007"/>
    </source>
</evidence>
<keyword evidence="11" id="KW-1185">Reference proteome</keyword>
<evidence type="ECO:0000313" key="11">
    <source>
        <dbReference type="Proteomes" id="UP001140562"/>
    </source>
</evidence>
<dbReference type="Pfam" id="PF00596">
    <property type="entry name" value="Aldolase_II"/>
    <property type="match status" value="1"/>
</dbReference>
<dbReference type="GO" id="GO:0005737">
    <property type="term" value="C:cytoplasm"/>
    <property type="evidence" value="ECO:0007669"/>
    <property type="project" value="UniProtKB-SubCell"/>
</dbReference>
<feature type="binding site" evidence="7">
    <location>
        <position position="345"/>
    </location>
    <ligand>
        <name>Zn(2+)</name>
        <dbReference type="ChEBI" id="CHEBI:29105"/>
    </ligand>
</feature>
<evidence type="ECO:0000256" key="4">
    <source>
        <dbReference type="ARBA" id="ARBA00022833"/>
    </source>
</evidence>
<proteinExistence type="inferred from homology"/>
<dbReference type="NCBIfam" id="TIGR03328">
    <property type="entry name" value="salvage_mtnB"/>
    <property type="match status" value="1"/>
</dbReference>
<dbReference type="Gene3D" id="3.40.225.10">
    <property type="entry name" value="Class II aldolase/adducin N-terminal domain"/>
    <property type="match status" value="1"/>
</dbReference>
<keyword evidence="5 7" id="KW-0486">Methionine biosynthesis</keyword>
<evidence type="ECO:0000256" key="6">
    <source>
        <dbReference type="ARBA" id="ARBA00023239"/>
    </source>
</evidence>
<dbReference type="InterPro" id="IPR022024">
    <property type="entry name" value="DUF3602"/>
</dbReference>
<comment type="catalytic activity">
    <reaction evidence="7">
        <text>5-(methylsulfanyl)-D-ribulose 1-phosphate = 5-methylsulfanyl-2,3-dioxopentyl phosphate + H2O</text>
        <dbReference type="Rhea" id="RHEA:15549"/>
        <dbReference type="ChEBI" id="CHEBI:15377"/>
        <dbReference type="ChEBI" id="CHEBI:58548"/>
        <dbReference type="ChEBI" id="CHEBI:58828"/>
        <dbReference type="EC" id="4.2.1.109"/>
    </reaction>
</comment>
<evidence type="ECO:0000256" key="8">
    <source>
        <dbReference type="SAM" id="MobiDB-lite"/>
    </source>
</evidence>
<organism evidence="10 11">
    <name type="scientific">Didymella glomerata</name>
    <dbReference type="NCBI Taxonomy" id="749621"/>
    <lineage>
        <taxon>Eukaryota</taxon>
        <taxon>Fungi</taxon>
        <taxon>Dikarya</taxon>
        <taxon>Ascomycota</taxon>
        <taxon>Pezizomycotina</taxon>
        <taxon>Dothideomycetes</taxon>
        <taxon>Pleosporomycetidae</taxon>
        <taxon>Pleosporales</taxon>
        <taxon>Pleosporineae</taxon>
        <taxon>Didymellaceae</taxon>
        <taxon>Didymella</taxon>
    </lineage>
</organism>
<keyword evidence="1 7" id="KW-0963">Cytoplasm</keyword>
<evidence type="ECO:0000256" key="3">
    <source>
        <dbReference type="ARBA" id="ARBA00022723"/>
    </source>
</evidence>
<feature type="binding site" evidence="7">
    <location>
        <position position="242"/>
    </location>
    <ligand>
        <name>substrate</name>
    </ligand>
</feature>
<dbReference type="InterPro" id="IPR017714">
    <property type="entry name" value="MethylthioRu-1-P_deHdtase_MtnB"/>
</dbReference>
<name>A0A9W8X7Q2_9PLEO</name>
<dbReference type="EC" id="4.2.1.109" evidence="7"/>
<dbReference type="GO" id="GO:0019509">
    <property type="term" value="P:L-methionine salvage from methylthioadenosine"/>
    <property type="evidence" value="ECO:0007669"/>
    <property type="project" value="UniProtKB-UniRule"/>
</dbReference>
<keyword evidence="3 7" id="KW-0479">Metal-binding</keyword>
<reference evidence="10" key="1">
    <citation type="submission" date="2022-10" db="EMBL/GenBank/DDBJ databases">
        <title>Tapping the CABI collections for fungal endophytes: first genome assemblies for Collariella, Neodidymelliopsis, Ascochyta clinopodiicola, Didymella pomorum, Didymosphaeria variabile, Neocosmospora piperis and Neocucurbitaria cava.</title>
        <authorList>
            <person name="Hill R."/>
        </authorList>
    </citation>
    <scope>NUCLEOTIDE SEQUENCE</scope>
    <source>
        <strain evidence="10">IMI 360193</strain>
    </source>
</reference>
<feature type="region of interest" description="Disordered" evidence="8">
    <location>
        <begin position="27"/>
        <end position="114"/>
    </location>
</feature>
<feature type="active site" description="Proton donor/acceptor" evidence="7">
    <location>
        <position position="288"/>
    </location>
</feature>
<dbReference type="EMBL" id="JAPEUV010000003">
    <property type="protein sequence ID" value="KAJ4343191.1"/>
    <property type="molecule type" value="Genomic_DNA"/>
</dbReference>
<feature type="binding site" evidence="7">
    <location>
        <position position="259"/>
    </location>
    <ligand>
        <name>Zn(2+)</name>
        <dbReference type="ChEBI" id="CHEBI:29105"/>
    </ligand>
</feature>
<feature type="compositionally biased region" description="Basic and acidic residues" evidence="8">
    <location>
        <begin position="97"/>
        <end position="114"/>
    </location>
</feature>
<comment type="pathway">
    <text evidence="7">Amino-acid biosynthesis; L-methionine biosynthesis via salvage pathway; L-methionine from S-methyl-5-thio-alpha-D-ribose 1-phosphate: step 2/6.</text>
</comment>
<comment type="similarity">
    <text evidence="7">Belongs to the aldolase class II family. MtnB subfamily.</text>
</comment>
<dbReference type="GO" id="GO:0046570">
    <property type="term" value="F:methylthioribulose 1-phosphate dehydratase activity"/>
    <property type="evidence" value="ECO:0007669"/>
    <property type="project" value="UniProtKB-UniRule"/>
</dbReference>
<keyword evidence="2 7" id="KW-0028">Amino-acid biosynthesis</keyword>
<dbReference type="GO" id="GO:0008270">
    <property type="term" value="F:zinc ion binding"/>
    <property type="evidence" value="ECO:0007669"/>
    <property type="project" value="UniProtKB-UniRule"/>
</dbReference>
<dbReference type="SMART" id="SM01007">
    <property type="entry name" value="Aldolase_II"/>
    <property type="match status" value="1"/>
</dbReference>
<dbReference type="Proteomes" id="UP001140562">
    <property type="component" value="Unassembled WGS sequence"/>
</dbReference>
<sequence length="383" mass="41864">MSTTPIHSTGRGGAGNIGVDDTVYTDGAITREGPQGEASTLNEFSTGRGGAGNIGKSPRLGPQDATPRRSTDVVPQLATREAQDEFHTGRGGAGNVYKEKHGGHSKSPDRKGLGDKIKEALHLDKDKKHESSPLAQETTVPHGDVIAGGAGDTPNPQDAEALIHSDDPHHPANHICTLCAHFYTLGWVTGTGGGTSIRHEDKIYIAPSGVQKELMKPTDMFVMDFNSKEYLRRPQVLKPSACTPLFMAAFERGAGCCIHTHSQWAVLVTLLVERDFGKDACFEIEEIEQIKGIPKGRGKAGNLGYYDRLRIPIIENTAHEEDLRESLEEAMEKYPDSYAILVRRHGIYVWGDNVHKAKTQCESIDYILQLAVEMHKLGLPWTK</sequence>
<comment type="cofactor">
    <cofactor evidence="7">
        <name>Zn(2+)</name>
        <dbReference type="ChEBI" id="CHEBI:29105"/>
    </cofactor>
    <text evidence="7">Binds 1 zinc ion per subunit.</text>
</comment>
<dbReference type="InterPro" id="IPR027514">
    <property type="entry name" value="Salvage_MtnB_euk"/>
</dbReference>
<evidence type="ECO:0000256" key="1">
    <source>
        <dbReference type="ARBA" id="ARBA00022490"/>
    </source>
</evidence>